<evidence type="ECO:0000259" key="5">
    <source>
        <dbReference type="PROSITE" id="PS50931"/>
    </source>
</evidence>
<dbReference type="SUPFAM" id="SSF53850">
    <property type="entry name" value="Periplasmic binding protein-like II"/>
    <property type="match status" value="1"/>
</dbReference>
<dbReference type="RefSeq" id="WP_245812767.1">
    <property type="nucleotide sequence ID" value="NZ_FQWL01000001.1"/>
</dbReference>
<evidence type="ECO:0000313" key="6">
    <source>
        <dbReference type="EMBL" id="SHG27881.1"/>
    </source>
</evidence>
<dbReference type="InterPro" id="IPR036388">
    <property type="entry name" value="WH-like_DNA-bd_sf"/>
</dbReference>
<dbReference type="GO" id="GO:0032993">
    <property type="term" value="C:protein-DNA complex"/>
    <property type="evidence" value="ECO:0007669"/>
    <property type="project" value="TreeGrafter"/>
</dbReference>
<dbReference type="EMBL" id="FQWL01000001">
    <property type="protein sequence ID" value="SHG27881.1"/>
    <property type="molecule type" value="Genomic_DNA"/>
</dbReference>
<dbReference type="Pfam" id="PF00126">
    <property type="entry name" value="HTH_1"/>
    <property type="match status" value="1"/>
</dbReference>
<dbReference type="GO" id="GO:0003677">
    <property type="term" value="F:DNA binding"/>
    <property type="evidence" value="ECO:0007669"/>
    <property type="project" value="UniProtKB-KW"/>
</dbReference>
<dbReference type="Proteomes" id="UP000184532">
    <property type="component" value="Unassembled WGS sequence"/>
</dbReference>
<feature type="domain" description="HTH lysR-type" evidence="5">
    <location>
        <begin position="5"/>
        <end position="62"/>
    </location>
</feature>
<evidence type="ECO:0000256" key="3">
    <source>
        <dbReference type="ARBA" id="ARBA00023125"/>
    </source>
</evidence>
<dbReference type="PANTHER" id="PTHR30346">
    <property type="entry name" value="TRANSCRIPTIONAL DUAL REGULATOR HCAR-RELATED"/>
    <property type="match status" value="1"/>
</dbReference>
<evidence type="ECO:0000256" key="2">
    <source>
        <dbReference type="ARBA" id="ARBA00023015"/>
    </source>
</evidence>
<gene>
    <name evidence="6" type="ORF">SAMN04488116_0719</name>
</gene>
<comment type="similarity">
    <text evidence="1">Belongs to the LysR transcriptional regulatory family.</text>
</comment>
<dbReference type="InterPro" id="IPR036390">
    <property type="entry name" value="WH_DNA-bd_sf"/>
</dbReference>
<dbReference type="Gene3D" id="1.10.10.10">
    <property type="entry name" value="Winged helix-like DNA-binding domain superfamily/Winged helix DNA-binding domain"/>
    <property type="match status" value="1"/>
</dbReference>
<proteinExistence type="inferred from homology"/>
<dbReference type="STRING" id="570519.SAMN04488116_0719"/>
<keyword evidence="4" id="KW-0804">Transcription</keyword>
<keyword evidence="2" id="KW-0805">Transcription regulation</keyword>
<accession>A0A1M5IHZ5</accession>
<dbReference type="InterPro" id="IPR000847">
    <property type="entry name" value="LysR_HTH_N"/>
</dbReference>
<dbReference type="PANTHER" id="PTHR30346:SF28">
    <property type="entry name" value="HTH-TYPE TRANSCRIPTIONAL REGULATOR CYNR"/>
    <property type="match status" value="1"/>
</dbReference>
<dbReference type="InterPro" id="IPR005119">
    <property type="entry name" value="LysR_subst-bd"/>
</dbReference>
<sequence length="295" mass="34242">MTNQLEFRHLEYFLALAETLHYGKASERLYISQSALSQQIQRLELIVGQSLFERTNRKVALSHAGQLFKKVALNVRNQLHDSLENWNLALEEMEGIIRIGFVGSAMQEFLPPIIKQFGKRNPKIKFSLDEMNNTQQLTALQAQDLDIGFVRSNEVPSHLKCKQVYSENLCLVLPEQHSINKTNFEDMGQLSEERFILFPNQQSQMYYQQIVRLCQHYGFSPKISHRSIHGPTIFKLVESGMGISLVPKSLRDDTNYKVRFIELKDVPFTTSLYAIWDEKNPKTGLKRFRELLFES</sequence>
<protein>
    <submittedName>
        <fullName evidence="6">DNA-binding transcriptional regulator, LysR family</fullName>
    </submittedName>
</protein>
<organism evidence="6 7">
    <name type="scientific">Flagellimonas flava</name>
    <dbReference type="NCBI Taxonomy" id="570519"/>
    <lineage>
        <taxon>Bacteria</taxon>
        <taxon>Pseudomonadati</taxon>
        <taxon>Bacteroidota</taxon>
        <taxon>Flavobacteriia</taxon>
        <taxon>Flavobacteriales</taxon>
        <taxon>Flavobacteriaceae</taxon>
        <taxon>Flagellimonas</taxon>
    </lineage>
</organism>
<reference evidence="7" key="1">
    <citation type="submission" date="2016-11" db="EMBL/GenBank/DDBJ databases">
        <authorList>
            <person name="Varghese N."/>
            <person name="Submissions S."/>
        </authorList>
    </citation>
    <scope>NUCLEOTIDE SEQUENCE [LARGE SCALE GENOMIC DNA]</scope>
    <source>
        <strain evidence="7">DSM 22638</strain>
    </source>
</reference>
<keyword evidence="7" id="KW-1185">Reference proteome</keyword>
<name>A0A1M5IHZ5_9FLAO</name>
<dbReference type="FunFam" id="1.10.10.10:FF:000001">
    <property type="entry name" value="LysR family transcriptional regulator"/>
    <property type="match status" value="1"/>
</dbReference>
<evidence type="ECO:0000256" key="4">
    <source>
        <dbReference type="ARBA" id="ARBA00023163"/>
    </source>
</evidence>
<evidence type="ECO:0000313" key="7">
    <source>
        <dbReference type="Proteomes" id="UP000184532"/>
    </source>
</evidence>
<dbReference type="PROSITE" id="PS50931">
    <property type="entry name" value="HTH_LYSR"/>
    <property type="match status" value="1"/>
</dbReference>
<evidence type="ECO:0000256" key="1">
    <source>
        <dbReference type="ARBA" id="ARBA00009437"/>
    </source>
</evidence>
<dbReference type="Pfam" id="PF03466">
    <property type="entry name" value="LysR_substrate"/>
    <property type="match status" value="1"/>
</dbReference>
<dbReference type="SUPFAM" id="SSF46785">
    <property type="entry name" value="Winged helix' DNA-binding domain"/>
    <property type="match status" value="1"/>
</dbReference>
<dbReference type="AlphaFoldDB" id="A0A1M5IHZ5"/>
<dbReference type="PRINTS" id="PR00039">
    <property type="entry name" value="HTHLYSR"/>
</dbReference>
<dbReference type="Gene3D" id="3.40.190.10">
    <property type="entry name" value="Periplasmic binding protein-like II"/>
    <property type="match status" value="2"/>
</dbReference>
<keyword evidence="3 6" id="KW-0238">DNA-binding</keyword>
<dbReference type="GO" id="GO:0003700">
    <property type="term" value="F:DNA-binding transcription factor activity"/>
    <property type="evidence" value="ECO:0007669"/>
    <property type="project" value="InterPro"/>
</dbReference>